<dbReference type="AlphaFoldDB" id="A0A7X0VRN0"/>
<comment type="caution">
    <text evidence="2">The sequence shown here is derived from an EMBL/GenBank/DDBJ whole genome shotgun (WGS) entry which is preliminary data.</text>
</comment>
<reference evidence="2 3" key="1">
    <citation type="submission" date="2020-08" db="EMBL/GenBank/DDBJ databases">
        <title>Clostridia isolated from Swiss meat.</title>
        <authorList>
            <person name="Wambui J."/>
            <person name="Stevens M.J.A."/>
            <person name="Stephan R."/>
        </authorList>
    </citation>
    <scope>NUCLEOTIDE SEQUENCE [LARGE SCALE GENOMIC DNA]</scope>
    <source>
        <strain evidence="2 3">CM001</strain>
    </source>
</reference>
<dbReference type="Pfam" id="PF03235">
    <property type="entry name" value="GmrSD_N"/>
    <property type="match status" value="1"/>
</dbReference>
<accession>A0A7X0VRN0</accession>
<dbReference type="InterPro" id="IPR004919">
    <property type="entry name" value="GmrSD_N"/>
</dbReference>
<protein>
    <submittedName>
        <fullName evidence="2">DUF262 domain-containing protein</fullName>
    </submittedName>
</protein>
<dbReference type="Proteomes" id="UP000585258">
    <property type="component" value="Unassembled WGS sequence"/>
</dbReference>
<evidence type="ECO:0000259" key="1">
    <source>
        <dbReference type="Pfam" id="PF03235"/>
    </source>
</evidence>
<evidence type="ECO:0000313" key="3">
    <source>
        <dbReference type="Proteomes" id="UP000585258"/>
    </source>
</evidence>
<evidence type="ECO:0000313" key="2">
    <source>
        <dbReference type="EMBL" id="MBB6714780.1"/>
    </source>
</evidence>
<dbReference type="PANTHER" id="PTHR39639">
    <property type="entry name" value="CHROMOSOME 16, WHOLE GENOME SHOTGUN SEQUENCE"/>
    <property type="match status" value="1"/>
</dbReference>
<dbReference type="EMBL" id="JACKWY010000004">
    <property type="protein sequence ID" value="MBB6714780.1"/>
    <property type="molecule type" value="Genomic_DNA"/>
</dbReference>
<gene>
    <name evidence="2" type="ORF">H7E68_08550</name>
</gene>
<dbReference type="PANTHER" id="PTHR39639:SF1">
    <property type="entry name" value="DUF262 DOMAIN-CONTAINING PROTEIN"/>
    <property type="match status" value="1"/>
</dbReference>
<sequence length="362" mass="43360">MSKLKETKVYNINDFINWNNSNELEVSPKFQRNPVWNDKAKSYLIDSILRGLPVPQIFIRQIIDIHTRKTNREVIDGQQRLRTIIEYVDGKFPVMKSHNEKFGGLKFSELDEEAQEEFLEYELPVEVIKCKEDYLIYDMFARVNTNSMTLNSQELRNAKYWGDFKVFIYSTTAKYRKFLIDIKMFTDKQLSRMVDIEFLSSLVIGSIDGIITDSASKIDSYYKKFDGCFDKVNKVEYEVRRIFEVIEELFESNSYNIVFFHRKVYFYTLYMTLNHFMFKIEGFEVERPIEYIDENINKNIDKLIYKLSNFESLLERYSDGMLYEDTKDLDIISIFDRHHLSRTTSSFERRERVEILCNRLMV</sequence>
<proteinExistence type="predicted"/>
<organism evidence="2 3">
    <name type="scientific">Clostridium gasigenes</name>
    <dbReference type="NCBI Taxonomy" id="94869"/>
    <lineage>
        <taxon>Bacteria</taxon>
        <taxon>Bacillati</taxon>
        <taxon>Bacillota</taxon>
        <taxon>Clostridia</taxon>
        <taxon>Eubacteriales</taxon>
        <taxon>Clostridiaceae</taxon>
        <taxon>Clostridium</taxon>
    </lineage>
</organism>
<feature type="domain" description="GmrSD restriction endonucleases N-terminal" evidence="1">
    <location>
        <begin position="20"/>
        <end position="160"/>
    </location>
</feature>
<name>A0A7X0VRN0_9CLOT</name>